<dbReference type="EMBL" id="ADVG01000002">
    <property type="protein sequence ID" value="EFH86354.1"/>
    <property type="molecule type" value="Genomic_DNA"/>
</dbReference>
<comment type="subcellular location">
    <subcellularLocation>
        <location evidence="9">Cytoplasm</location>
    </subcellularLocation>
</comment>
<evidence type="ECO:0000313" key="11">
    <source>
        <dbReference type="Proteomes" id="UP000004508"/>
    </source>
</evidence>
<dbReference type="InterPro" id="IPR020549">
    <property type="entry name" value="YbeY_CS"/>
</dbReference>
<proteinExistence type="inferred from homology"/>
<keyword evidence="11" id="KW-1185">Reference proteome</keyword>
<dbReference type="eggNOG" id="COG0319">
    <property type="taxonomic scope" value="Bacteria"/>
</dbReference>
<dbReference type="HAMAP" id="MF_00009">
    <property type="entry name" value="Endoribonucl_YbeY"/>
    <property type="match status" value="1"/>
</dbReference>
<dbReference type="GO" id="GO:0005737">
    <property type="term" value="C:cytoplasm"/>
    <property type="evidence" value="ECO:0007669"/>
    <property type="project" value="UniProtKB-SubCell"/>
</dbReference>
<dbReference type="EC" id="3.1.-.-" evidence="9"/>
<sequence>MPTSISVEHGLLGNGGLFIYDNNEVRKKRNIMHEHPLIELYITIEDAQQSAAIEKALENVNLDEVVSQTLSAVNIHEPIMVTLLVTDDEGIRDMNKQYREIDKATDVLSFPLLNEPLVQAPAEQLWPVRESEAGAQESVPDFITPPETVQNLGDIVMSWPTLERQAQEAKHSTIYELLYLLSHGMLHLVGYDDHTEAGYQAMVGIQQRVMNTLQQA</sequence>
<keyword evidence="4 9" id="KW-0540">Nuclease</keyword>
<evidence type="ECO:0000256" key="6">
    <source>
        <dbReference type="ARBA" id="ARBA00022759"/>
    </source>
</evidence>
<dbReference type="Gene3D" id="3.40.390.30">
    <property type="entry name" value="Metalloproteases ('zincins'), catalytic domain"/>
    <property type="match status" value="1"/>
</dbReference>
<comment type="cofactor">
    <cofactor evidence="9">
        <name>Zn(2+)</name>
        <dbReference type="ChEBI" id="CHEBI:29105"/>
    </cofactor>
    <text evidence="9">Binds 1 zinc ion.</text>
</comment>
<dbReference type="GO" id="GO:0004222">
    <property type="term" value="F:metalloendopeptidase activity"/>
    <property type="evidence" value="ECO:0007669"/>
    <property type="project" value="InterPro"/>
</dbReference>
<comment type="similarity">
    <text evidence="1 9">Belongs to the endoribonuclease YbeY family.</text>
</comment>
<dbReference type="GO" id="GO:0004521">
    <property type="term" value="F:RNA endonuclease activity"/>
    <property type="evidence" value="ECO:0007669"/>
    <property type="project" value="UniProtKB-UniRule"/>
</dbReference>
<evidence type="ECO:0000256" key="7">
    <source>
        <dbReference type="ARBA" id="ARBA00022801"/>
    </source>
</evidence>
<reference evidence="10 11" key="1">
    <citation type="journal article" date="2011" name="Stand. Genomic Sci.">
        <title>Non-contiguous finished genome sequence and contextual data of the filamentous soil bacterium Ktedonobacter racemifer type strain (SOSP1-21).</title>
        <authorList>
            <person name="Chang Y.J."/>
            <person name="Land M."/>
            <person name="Hauser L."/>
            <person name="Chertkov O."/>
            <person name="Del Rio T.G."/>
            <person name="Nolan M."/>
            <person name="Copeland A."/>
            <person name="Tice H."/>
            <person name="Cheng J.F."/>
            <person name="Lucas S."/>
            <person name="Han C."/>
            <person name="Goodwin L."/>
            <person name="Pitluck S."/>
            <person name="Ivanova N."/>
            <person name="Ovchinikova G."/>
            <person name="Pati A."/>
            <person name="Chen A."/>
            <person name="Palaniappan K."/>
            <person name="Mavromatis K."/>
            <person name="Liolios K."/>
            <person name="Brettin T."/>
            <person name="Fiebig A."/>
            <person name="Rohde M."/>
            <person name="Abt B."/>
            <person name="Goker M."/>
            <person name="Detter J.C."/>
            <person name="Woyke T."/>
            <person name="Bristow J."/>
            <person name="Eisen J.A."/>
            <person name="Markowitz V."/>
            <person name="Hugenholtz P."/>
            <person name="Kyrpides N.C."/>
            <person name="Klenk H.P."/>
            <person name="Lapidus A."/>
        </authorList>
    </citation>
    <scope>NUCLEOTIDE SEQUENCE [LARGE SCALE GENOMIC DNA]</scope>
    <source>
        <strain evidence="11">DSM 44963</strain>
    </source>
</reference>
<name>D6TKQ4_KTERA</name>
<dbReference type="FunCoup" id="D6TKQ4">
    <property type="interactions" value="450"/>
</dbReference>
<dbReference type="AlphaFoldDB" id="D6TKQ4"/>
<dbReference type="SUPFAM" id="SSF55486">
    <property type="entry name" value="Metalloproteases ('zincins'), catalytic domain"/>
    <property type="match status" value="1"/>
</dbReference>
<dbReference type="NCBIfam" id="TIGR00043">
    <property type="entry name" value="rRNA maturation RNase YbeY"/>
    <property type="match status" value="1"/>
</dbReference>
<dbReference type="Proteomes" id="UP000004508">
    <property type="component" value="Unassembled WGS sequence"/>
</dbReference>
<dbReference type="PANTHER" id="PTHR46986">
    <property type="entry name" value="ENDORIBONUCLEASE YBEY, CHLOROPLASTIC"/>
    <property type="match status" value="1"/>
</dbReference>
<evidence type="ECO:0000313" key="10">
    <source>
        <dbReference type="EMBL" id="EFH86354.1"/>
    </source>
</evidence>
<evidence type="ECO:0000256" key="4">
    <source>
        <dbReference type="ARBA" id="ARBA00022722"/>
    </source>
</evidence>
<evidence type="ECO:0000256" key="5">
    <source>
        <dbReference type="ARBA" id="ARBA00022723"/>
    </source>
</evidence>
<evidence type="ECO:0000256" key="9">
    <source>
        <dbReference type="HAMAP-Rule" id="MF_00009"/>
    </source>
</evidence>
<evidence type="ECO:0000256" key="8">
    <source>
        <dbReference type="ARBA" id="ARBA00022833"/>
    </source>
</evidence>
<keyword evidence="3 9" id="KW-0698">rRNA processing</keyword>
<dbReference type="GO" id="GO:0008270">
    <property type="term" value="F:zinc ion binding"/>
    <property type="evidence" value="ECO:0007669"/>
    <property type="project" value="UniProtKB-UniRule"/>
</dbReference>
<dbReference type="Pfam" id="PF02130">
    <property type="entry name" value="YbeY"/>
    <property type="match status" value="1"/>
</dbReference>
<comment type="caution">
    <text evidence="10">The sequence shown here is derived from an EMBL/GenBank/DDBJ whole genome shotgun (WGS) entry which is preliminary data.</text>
</comment>
<organism evidence="10 11">
    <name type="scientific">Ktedonobacter racemifer DSM 44963</name>
    <dbReference type="NCBI Taxonomy" id="485913"/>
    <lineage>
        <taxon>Bacteria</taxon>
        <taxon>Bacillati</taxon>
        <taxon>Chloroflexota</taxon>
        <taxon>Ktedonobacteria</taxon>
        <taxon>Ktedonobacterales</taxon>
        <taxon>Ktedonobacteraceae</taxon>
        <taxon>Ktedonobacter</taxon>
    </lineage>
</organism>
<dbReference type="PANTHER" id="PTHR46986:SF1">
    <property type="entry name" value="ENDORIBONUCLEASE YBEY, CHLOROPLASTIC"/>
    <property type="match status" value="1"/>
</dbReference>
<accession>D6TKQ4</accession>
<keyword evidence="9" id="KW-0963">Cytoplasm</keyword>
<feature type="binding site" evidence="9">
    <location>
        <position position="187"/>
    </location>
    <ligand>
        <name>Zn(2+)</name>
        <dbReference type="ChEBI" id="CHEBI:29105"/>
        <note>catalytic</note>
    </ligand>
</feature>
<feature type="binding site" evidence="9">
    <location>
        <position position="183"/>
    </location>
    <ligand>
        <name>Zn(2+)</name>
        <dbReference type="ChEBI" id="CHEBI:29105"/>
        <note>catalytic</note>
    </ligand>
</feature>
<dbReference type="GO" id="GO:0006364">
    <property type="term" value="P:rRNA processing"/>
    <property type="evidence" value="ECO:0007669"/>
    <property type="project" value="UniProtKB-UniRule"/>
</dbReference>
<dbReference type="PROSITE" id="PS01306">
    <property type="entry name" value="UPF0054"/>
    <property type="match status" value="1"/>
</dbReference>
<keyword evidence="2 9" id="KW-0690">Ribosome biogenesis</keyword>
<keyword evidence="5 9" id="KW-0479">Metal-binding</keyword>
<dbReference type="InterPro" id="IPR002036">
    <property type="entry name" value="YbeY"/>
</dbReference>
<dbReference type="InterPro" id="IPR023091">
    <property type="entry name" value="MetalPrtase_cat_dom_sf_prd"/>
</dbReference>
<gene>
    <name evidence="9" type="primary">ybeY</name>
    <name evidence="10" type="ORF">Krac_7648</name>
</gene>
<keyword evidence="8 9" id="KW-0862">Zinc</keyword>
<comment type="function">
    <text evidence="9">Single strand-specific metallo-endoribonuclease involved in late-stage 70S ribosome quality control and in maturation of the 3' terminus of the 16S rRNA.</text>
</comment>
<keyword evidence="7 9" id="KW-0378">Hydrolase</keyword>
<protein>
    <recommendedName>
        <fullName evidence="9">Endoribonuclease YbeY</fullName>
        <ecNumber evidence="9">3.1.-.-</ecNumber>
    </recommendedName>
</protein>
<evidence type="ECO:0000256" key="1">
    <source>
        <dbReference type="ARBA" id="ARBA00010875"/>
    </source>
</evidence>
<evidence type="ECO:0000256" key="3">
    <source>
        <dbReference type="ARBA" id="ARBA00022552"/>
    </source>
</evidence>
<dbReference type="InParanoid" id="D6TKQ4"/>
<dbReference type="STRING" id="485913.Krac_7648"/>
<feature type="binding site" evidence="9">
    <location>
        <position position="193"/>
    </location>
    <ligand>
        <name>Zn(2+)</name>
        <dbReference type="ChEBI" id="CHEBI:29105"/>
        <note>catalytic</note>
    </ligand>
</feature>
<keyword evidence="6 9" id="KW-0255">Endonuclease</keyword>
<evidence type="ECO:0000256" key="2">
    <source>
        <dbReference type="ARBA" id="ARBA00022517"/>
    </source>
</evidence>